<evidence type="ECO:0000313" key="9">
    <source>
        <dbReference type="EMBL" id="EXU95084.1"/>
    </source>
</evidence>
<comment type="cofactor">
    <cofactor evidence="7">
        <name>Zn(2+)</name>
        <dbReference type="ChEBI" id="CHEBI:29105"/>
    </cofactor>
    <text evidence="7">Binds 1 zinc ion.</text>
</comment>
<dbReference type="PANTHER" id="PTHR11804:SF84">
    <property type="entry name" value="SACCHAROLYSIN"/>
    <property type="match status" value="1"/>
</dbReference>
<dbReference type="InterPro" id="IPR001567">
    <property type="entry name" value="Pept_M3A_M3B_dom"/>
</dbReference>
<dbReference type="CDD" id="cd06455">
    <property type="entry name" value="M3A_TOP"/>
    <property type="match status" value="1"/>
</dbReference>
<keyword evidence="2 7" id="KW-0645">Protease</keyword>
<dbReference type="InterPro" id="IPR024077">
    <property type="entry name" value="Neurolysin/TOP_dom2"/>
</dbReference>
<sequence>MASNEEIQPLPRFAATPDSIAEDAERLVQRSRRFHDDLVQTVTPSTATFANVILPLINMENEFALQSNILCFYRHVSEDAEIRTASSKVQTLFNAFLTELLMREDIFTLVRTVHNQSKDLDQESASLLTFAYNRHIQTGVGLLGEGQKQRFQAIQARLSQIKTTFRENLVSDKTTISFTLAELEGVPDRILAKLEKKGAPQDQYEVILSNPSHTEILSYATRSETRKRMFIASQNRCSDNGPLLKEAVILRHESACLLGFPNHAARQLQGTMAETPNTVNDFLEDLRIKITPTGLDSLKVFKDSKRDHLSNQGEADQHNDRFFLWDYQFYHRLILEQEISLDRQKLREYFPVQTTIANMMSIFAHLFGLEFTELQTGEKTPHMLWHEDVQVFRVHESRERGREFLGHLYIDLFHRPGKYAQASCFNLQPGFTRQDGSRSFPAVAFLCDIPKPTSTKPSLLWHFEVVLMFHELGHSMHDIVCKTKYSRFHGPDGVPVDFGELPSQMLEQWCWMPSQLKALSCHYSYVDSGMLELWKTENEAAGVTQPDIHMPDEMIKSLLQARRLTFGPLFYLDQLQRSMFDMAIHQPSNMKEAESLDPAAVWNRLHREIRLIDGPEALGQGYTWGHGYATFSHLMQDDYSAGYYAYLFSQVFAADLFFTGFKDDLTNSEQGQRYRQVILEKGGCQDHMQALGEFLGRAPSAKPFESLLGI</sequence>
<dbReference type="SUPFAM" id="SSF55486">
    <property type="entry name" value="Metalloproteases ('zincins'), catalytic domain"/>
    <property type="match status" value="1"/>
</dbReference>
<keyword evidence="3 7" id="KW-0479">Metal-binding</keyword>
<dbReference type="InterPro" id="IPR045090">
    <property type="entry name" value="Pept_M3A_M3B"/>
</dbReference>
<name>A0A014PHM9_9HYPO</name>
<keyword evidence="4 7" id="KW-0378">Hydrolase</keyword>
<dbReference type="Gene3D" id="1.20.1050.40">
    <property type="entry name" value="Endopeptidase. Chain P, domain 1"/>
    <property type="match status" value="1"/>
</dbReference>
<dbReference type="GO" id="GO:0004222">
    <property type="term" value="F:metalloendopeptidase activity"/>
    <property type="evidence" value="ECO:0007669"/>
    <property type="project" value="InterPro"/>
</dbReference>
<dbReference type="GO" id="GO:0005758">
    <property type="term" value="C:mitochondrial intermembrane space"/>
    <property type="evidence" value="ECO:0007669"/>
    <property type="project" value="TreeGrafter"/>
</dbReference>
<dbReference type="AlphaFoldDB" id="A0A014PHM9"/>
<dbReference type="FunFam" id="3.40.390.10:FF:000074">
    <property type="entry name" value="Metalloprotease"/>
    <property type="match status" value="1"/>
</dbReference>
<evidence type="ECO:0000256" key="4">
    <source>
        <dbReference type="ARBA" id="ARBA00022801"/>
    </source>
</evidence>
<evidence type="ECO:0000259" key="8">
    <source>
        <dbReference type="Pfam" id="PF01432"/>
    </source>
</evidence>
<organism evidence="9 10">
    <name type="scientific">Metarhizium robertsii</name>
    <dbReference type="NCBI Taxonomy" id="568076"/>
    <lineage>
        <taxon>Eukaryota</taxon>
        <taxon>Fungi</taxon>
        <taxon>Dikarya</taxon>
        <taxon>Ascomycota</taxon>
        <taxon>Pezizomycotina</taxon>
        <taxon>Sordariomycetes</taxon>
        <taxon>Hypocreomycetidae</taxon>
        <taxon>Hypocreales</taxon>
        <taxon>Clavicipitaceae</taxon>
        <taxon>Metarhizium</taxon>
    </lineage>
</organism>
<dbReference type="HOGENOM" id="CLU_001805_1_1_1"/>
<evidence type="ECO:0000313" key="10">
    <source>
        <dbReference type="Proteomes" id="UP000030151"/>
    </source>
</evidence>
<dbReference type="GO" id="GO:0046872">
    <property type="term" value="F:metal ion binding"/>
    <property type="evidence" value="ECO:0007669"/>
    <property type="project" value="UniProtKB-UniRule"/>
</dbReference>
<dbReference type="EMBL" id="JELW01000105">
    <property type="protein sequence ID" value="EXU95084.1"/>
    <property type="molecule type" value="Genomic_DNA"/>
</dbReference>
<feature type="domain" description="Peptidase M3A/M3B catalytic" evidence="8">
    <location>
        <begin position="217"/>
        <end position="707"/>
    </location>
</feature>
<dbReference type="InterPro" id="IPR024080">
    <property type="entry name" value="Neurolysin/TOP_N"/>
</dbReference>
<evidence type="ECO:0000256" key="1">
    <source>
        <dbReference type="ARBA" id="ARBA00006040"/>
    </source>
</evidence>
<gene>
    <name evidence="9" type="ORF">X797_011843</name>
</gene>
<accession>A0A014PHM9</accession>
<dbReference type="GO" id="GO:0006508">
    <property type="term" value="P:proteolysis"/>
    <property type="evidence" value="ECO:0007669"/>
    <property type="project" value="UniProtKB-KW"/>
</dbReference>
<dbReference type="GO" id="GO:0006518">
    <property type="term" value="P:peptide metabolic process"/>
    <property type="evidence" value="ECO:0007669"/>
    <property type="project" value="TreeGrafter"/>
</dbReference>
<evidence type="ECO:0000256" key="3">
    <source>
        <dbReference type="ARBA" id="ARBA00022723"/>
    </source>
</evidence>
<dbReference type="Pfam" id="PF01432">
    <property type="entry name" value="Peptidase_M3"/>
    <property type="match status" value="1"/>
</dbReference>
<comment type="caution">
    <text evidence="9">The sequence shown here is derived from an EMBL/GenBank/DDBJ whole genome shotgun (WGS) entry which is preliminary data.</text>
</comment>
<reference evidence="9 10" key="1">
    <citation type="submission" date="2014-02" db="EMBL/GenBank/DDBJ databases">
        <title>The genome sequence of the entomopathogenic fungus Metarhizium robertsii ARSEF 2575.</title>
        <authorList>
            <person name="Giuliano Garisto Donzelli B."/>
            <person name="Roe B.A."/>
            <person name="Macmil S.L."/>
            <person name="Krasnoff S.B."/>
            <person name="Gibson D.M."/>
        </authorList>
    </citation>
    <scope>NUCLEOTIDE SEQUENCE [LARGE SCALE GENOMIC DNA]</scope>
    <source>
        <strain evidence="9 10">ARSEF 2575</strain>
    </source>
</reference>
<proteinExistence type="inferred from homology"/>
<comment type="similarity">
    <text evidence="1 7">Belongs to the peptidase M3 family.</text>
</comment>
<evidence type="ECO:0000256" key="7">
    <source>
        <dbReference type="RuleBase" id="RU003435"/>
    </source>
</evidence>
<evidence type="ECO:0000256" key="6">
    <source>
        <dbReference type="ARBA" id="ARBA00023049"/>
    </source>
</evidence>
<dbReference type="Proteomes" id="UP000030151">
    <property type="component" value="Unassembled WGS sequence"/>
</dbReference>
<evidence type="ECO:0000256" key="5">
    <source>
        <dbReference type="ARBA" id="ARBA00022833"/>
    </source>
</evidence>
<dbReference type="Gene3D" id="3.40.390.10">
    <property type="entry name" value="Collagenase (Catalytic Domain)"/>
    <property type="match status" value="1"/>
</dbReference>
<protein>
    <submittedName>
        <fullName evidence="9">Peptidase M3 family protein</fullName>
    </submittedName>
</protein>
<keyword evidence="5 7" id="KW-0862">Zinc</keyword>
<evidence type="ECO:0000256" key="2">
    <source>
        <dbReference type="ARBA" id="ARBA00022670"/>
    </source>
</evidence>
<dbReference type="PANTHER" id="PTHR11804">
    <property type="entry name" value="PROTEASE M3 THIMET OLIGOPEPTIDASE-RELATED"/>
    <property type="match status" value="1"/>
</dbReference>
<dbReference type="InterPro" id="IPR024079">
    <property type="entry name" value="MetalloPept_cat_dom_sf"/>
</dbReference>
<dbReference type="Gene3D" id="1.10.1370.10">
    <property type="entry name" value="Neurolysin, domain 3"/>
    <property type="match status" value="1"/>
</dbReference>
<keyword evidence="6 7" id="KW-0482">Metalloprotease</keyword>
<dbReference type="eggNOG" id="KOG2089">
    <property type="taxonomic scope" value="Eukaryota"/>
</dbReference>